<keyword evidence="4" id="KW-1185">Reference proteome</keyword>
<evidence type="ECO:0000313" key="4">
    <source>
        <dbReference type="Proteomes" id="UP000182100"/>
    </source>
</evidence>
<organism evidence="3 4">
    <name type="scientific">Streptomyces prasinopilosus</name>
    <dbReference type="NCBI Taxonomy" id="67344"/>
    <lineage>
        <taxon>Bacteria</taxon>
        <taxon>Bacillati</taxon>
        <taxon>Actinomycetota</taxon>
        <taxon>Actinomycetes</taxon>
        <taxon>Kitasatosporales</taxon>
        <taxon>Streptomycetaceae</taxon>
        <taxon>Streptomyces</taxon>
    </lineage>
</organism>
<feature type="transmembrane region" description="Helical" evidence="2">
    <location>
        <begin position="98"/>
        <end position="121"/>
    </location>
</feature>
<dbReference type="AlphaFoldDB" id="A0A1G6KF09"/>
<sequence length="181" mass="18838">MLSGIGAVRSGYSNNPTERRRNTVSATIEQPPVRDTRSREGHGRAGYGHAEHGRDEHSVGELVGQATEQVSRLVRQEVALAKVELAEKGRRAGRGGGMLGAAGAFAYAGLLATAFTVGAALSLVLPVWAAALIVTAVLFVVAAVLAALGRAELKKATPAAPEQALDSVKADVEEIKGRAHR</sequence>
<dbReference type="STRING" id="67344.SAMN05216505_1011071"/>
<proteinExistence type="predicted"/>
<name>A0A1G6KF09_9ACTN</name>
<reference evidence="4" key="1">
    <citation type="submission" date="2016-10" db="EMBL/GenBank/DDBJ databases">
        <authorList>
            <person name="Varghese N."/>
            <person name="Submissions S."/>
        </authorList>
    </citation>
    <scope>NUCLEOTIDE SEQUENCE [LARGE SCALE GENOMIC DNA]</scope>
    <source>
        <strain evidence="4">CGMCC 4.3504</strain>
    </source>
</reference>
<keyword evidence="2" id="KW-1133">Transmembrane helix</keyword>
<evidence type="ECO:0000256" key="1">
    <source>
        <dbReference type="SAM" id="MobiDB-lite"/>
    </source>
</evidence>
<feature type="region of interest" description="Disordered" evidence="1">
    <location>
        <begin position="1"/>
        <end position="58"/>
    </location>
</feature>
<feature type="compositionally biased region" description="Basic and acidic residues" evidence="1">
    <location>
        <begin position="32"/>
        <end position="58"/>
    </location>
</feature>
<feature type="transmembrane region" description="Helical" evidence="2">
    <location>
        <begin position="127"/>
        <end position="148"/>
    </location>
</feature>
<keyword evidence="2" id="KW-0812">Transmembrane</keyword>
<evidence type="ECO:0000256" key="2">
    <source>
        <dbReference type="SAM" id="Phobius"/>
    </source>
</evidence>
<dbReference type="InterPro" id="IPR009937">
    <property type="entry name" value="Phage_holin_3_6"/>
</dbReference>
<dbReference type="EMBL" id="FMZK01000001">
    <property type="protein sequence ID" value="SDC28896.1"/>
    <property type="molecule type" value="Genomic_DNA"/>
</dbReference>
<gene>
    <name evidence="3" type="ORF">SAMN05216505_1011071</name>
</gene>
<keyword evidence="2" id="KW-0472">Membrane</keyword>
<protein>
    <submittedName>
        <fullName evidence="3">Putative Holin-X, holin superfamily III</fullName>
    </submittedName>
</protein>
<dbReference type="Proteomes" id="UP000182100">
    <property type="component" value="Unassembled WGS sequence"/>
</dbReference>
<dbReference type="Pfam" id="PF07332">
    <property type="entry name" value="Phage_holin_3_6"/>
    <property type="match status" value="1"/>
</dbReference>
<accession>A0A1G6KF09</accession>
<evidence type="ECO:0000313" key="3">
    <source>
        <dbReference type="EMBL" id="SDC28896.1"/>
    </source>
</evidence>